<dbReference type="AlphaFoldDB" id="A0A010R7X1"/>
<keyword evidence="3 6" id="KW-1133">Transmembrane helix</keyword>
<feature type="transmembrane region" description="Helical" evidence="6">
    <location>
        <begin position="171"/>
        <end position="193"/>
    </location>
</feature>
<dbReference type="OrthoDB" id="413653at2759"/>
<dbReference type="InterPro" id="IPR025633">
    <property type="entry name" value="DUF4291"/>
</dbReference>
<evidence type="ECO:0000259" key="7">
    <source>
        <dbReference type="PROSITE" id="PS50262"/>
    </source>
</evidence>
<dbReference type="KEGG" id="cfj:CFIO01_05720"/>
<feature type="compositionally biased region" description="Basic residues" evidence="5">
    <location>
        <begin position="397"/>
        <end position="410"/>
    </location>
</feature>
<feature type="domain" description="G-protein coupled receptors family 1 profile" evidence="7">
    <location>
        <begin position="97"/>
        <end position="347"/>
    </location>
</feature>
<dbReference type="PANTHER" id="PTHR38567">
    <property type="entry name" value="DUF4291 DOMAIN-CONTAINING PROTEIN"/>
    <property type="match status" value="1"/>
</dbReference>
<evidence type="ECO:0000256" key="4">
    <source>
        <dbReference type="ARBA" id="ARBA00023136"/>
    </source>
</evidence>
<dbReference type="CDD" id="cd00637">
    <property type="entry name" value="7tm_classA_rhodopsin-like"/>
    <property type="match status" value="1"/>
</dbReference>
<dbReference type="PANTHER" id="PTHR38567:SF1">
    <property type="entry name" value="DUF4291 DOMAIN-CONTAINING PROTEIN"/>
    <property type="match status" value="1"/>
</dbReference>
<evidence type="ECO:0000256" key="5">
    <source>
        <dbReference type="SAM" id="MobiDB-lite"/>
    </source>
</evidence>
<dbReference type="STRING" id="1445577.A0A010R7X1"/>
<evidence type="ECO:0000256" key="1">
    <source>
        <dbReference type="ARBA" id="ARBA00004370"/>
    </source>
</evidence>
<proteinExistence type="predicted"/>
<name>A0A010R7X1_9PEZI</name>
<organism evidence="8 9">
    <name type="scientific">Colletotrichum fioriniae PJ7</name>
    <dbReference type="NCBI Taxonomy" id="1445577"/>
    <lineage>
        <taxon>Eukaryota</taxon>
        <taxon>Fungi</taxon>
        <taxon>Dikarya</taxon>
        <taxon>Ascomycota</taxon>
        <taxon>Pezizomycotina</taxon>
        <taxon>Sordariomycetes</taxon>
        <taxon>Hypocreomycetidae</taxon>
        <taxon>Glomerellales</taxon>
        <taxon>Glomerellaceae</taxon>
        <taxon>Colletotrichum</taxon>
        <taxon>Colletotrichum acutatum species complex</taxon>
    </lineage>
</organism>
<keyword evidence="4 6" id="KW-0472">Membrane</keyword>
<dbReference type="eggNOG" id="ENOG502RYIY">
    <property type="taxonomic scope" value="Eukaryota"/>
</dbReference>
<reference evidence="8 9" key="1">
    <citation type="submission" date="2014-02" db="EMBL/GenBank/DDBJ databases">
        <title>The genome sequence of Colletotrichum fioriniae PJ7.</title>
        <authorList>
            <person name="Baroncelli R."/>
            <person name="Thon M.R."/>
        </authorList>
    </citation>
    <scope>NUCLEOTIDE SEQUENCE [LARGE SCALE GENOMIC DNA]</scope>
    <source>
        <strain evidence="8 9">PJ7</strain>
    </source>
</reference>
<dbReference type="Proteomes" id="UP000020467">
    <property type="component" value="Unassembled WGS sequence"/>
</dbReference>
<gene>
    <name evidence="8" type="ORF">CFIO01_05720</name>
</gene>
<feature type="transmembrane region" description="Helical" evidence="6">
    <location>
        <begin position="20"/>
        <end position="41"/>
    </location>
</feature>
<evidence type="ECO:0000313" key="9">
    <source>
        <dbReference type="Proteomes" id="UP000020467"/>
    </source>
</evidence>
<dbReference type="Pfam" id="PF14124">
    <property type="entry name" value="DUF4291"/>
    <property type="match status" value="1"/>
</dbReference>
<evidence type="ECO:0000313" key="8">
    <source>
        <dbReference type="EMBL" id="EXF73789.1"/>
    </source>
</evidence>
<feature type="transmembrane region" description="Helical" evidence="6">
    <location>
        <begin position="135"/>
        <end position="159"/>
    </location>
</feature>
<dbReference type="Pfam" id="PF00001">
    <property type="entry name" value="7tm_1"/>
    <property type="match status" value="1"/>
</dbReference>
<evidence type="ECO:0000256" key="2">
    <source>
        <dbReference type="ARBA" id="ARBA00022692"/>
    </source>
</evidence>
<protein>
    <submittedName>
        <fullName evidence="8">Integral membrane protein</fullName>
    </submittedName>
</protein>
<feature type="region of interest" description="Disordered" evidence="5">
    <location>
        <begin position="390"/>
        <end position="430"/>
    </location>
</feature>
<comment type="subcellular location">
    <subcellularLocation>
        <location evidence="1">Membrane</location>
    </subcellularLocation>
</comment>
<dbReference type="InterPro" id="IPR000276">
    <property type="entry name" value="GPCR_Rhodpsn"/>
</dbReference>
<dbReference type="HOGENOM" id="CLU_027149_3_0_1"/>
<feature type="compositionally biased region" description="Basic and acidic residues" evidence="5">
    <location>
        <begin position="415"/>
        <end position="430"/>
    </location>
</feature>
<feature type="transmembrane region" description="Helical" evidence="6">
    <location>
        <begin position="226"/>
        <end position="247"/>
    </location>
</feature>
<sequence length="751" mass="83611">MYTRTHTLSPLPTVLRHGLKAVVTLSFFSLVTSFTLLVYLIGRLACWYRRTSPKKEQQIPATTTQVPVIAGLPHELEAQYNANGQSKRSRVPNQFLILLLNVLFADAIQACAFFLDVVWLVEDKITDDSAACWAQGWFISTGDLASTAFVAFIAVHTYLTLVRGLKISCKAFYSTIFLLWFFVLFMSVLGVIITNNGSGKGGFYVRDITWCWINSEYEAMRMYLHYAWMLTLIITGTVSYVLVFIHVHRADKAFRSARKAAAAAEEASCDGVLSPTTLPNVMSQHNQKTEVHKRILFLFYPIVFLLCTAPLALGRILSSGGIKLSAEYLIFAGCMITSNGWIDVLIFSSTRSGILFDAPVDEQNLGLDTFNFTPLGQQYGHRVWIEGGAAKDDSHNRKPSVFRRPSRRARLGSEASHDRSESQTSLHDRDVSGLKGIQMETVTRIFVEEVDPAKNKKYANRTLNSMPSDESVVLELFVVLNLLSSDSESVVAGEVDASWIGKSCDLSVDIFADLDSGFLPHHSYTTETSSSELKMAPIIQTQRRGQAPGTATPSRQIRAHFDDDTITVYQAYNAAIAEAAVAAQKLDASPNFKLTRMTWIKPSWAWMLYRAGYSYKDRGQERILAIKMTHAGFVDLLRQSVLTHGSDLDKGDGRVRVQWDPERDVRLEKLPYRSIQIGIPASICGVWVAEGIVGVEDVTAMARQLKRVLDERPDVGDDELVALGLVPTEKVFPVPEDIGDILGMGFRNESN</sequence>
<accession>A0A010R7X1</accession>
<dbReference type="SUPFAM" id="SSF81321">
    <property type="entry name" value="Family A G protein-coupled receptor-like"/>
    <property type="match status" value="1"/>
</dbReference>
<evidence type="ECO:0000256" key="6">
    <source>
        <dbReference type="SAM" id="Phobius"/>
    </source>
</evidence>
<dbReference type="GO" id="GO:0016020">
    <property type="term" value="C:membrane"/>
    <property type="evidence" value="ECO:0007669"/>
    <property type="project" value="UniProtKB-SubCell"/>
</dbReference>
<dbReference type="GO" id="GO:0004930">
    <property type="term" value="F:G protein-coupled receptor activity"/>
    <property type="evidence" value="ECO:0007669"/>
    <property type="project" value="InterPro"/>
</dbReference>
<keyword evidence="9" id="KW-1185">Reference proteome</keyword>
<comment type="caution">
    <text evidence="8">The sequence shown here is derived from an EMBL/GenBank/DDBJ whole genome shotgun (WGS) entry which is preliminary data.</text>
</comment>
<evidence type="ECO:0000256" key="3">
    <source>
        <dbReference type="ARBA" id="ARBA00022989"/>
    </source>
</evidence>
<dbReference type="EMBL" id="JARH01001046">
    <property type="protein sequence ID" value="EXF73789.1"/>
    <property type="molecule type" value="Genomic_DNA"/>
</dbReference>
<keyword evidence="2 6" id="KW-0812">Transmembrane</keyword>
<feature type="transmembrane region" description="Helical" evidence="6">
    <location>
        <begin position="295"/>
        <end position="316"/>
    </location>
</feature>
<dbReference type="Gene3D" id="1.20.1070.10">
    <property type="entry name" value="Rhodopsin 7-helix transmembrane proteins"/>
    <property type="match status" value="1"/>
</dbReference>
<dbReference type="InterPro" id="IPR017452">
    <property type="entry name" value="GPCR_Rhodpsn_7TM"/>
</dbReference>
<feature type="transmembrane region" description="Helical" evidence="6">
    <location>
        <begin position="95"/>
        <end position="115"/>
    </location>
</feature>
<dbReference type="PROSITE" id="PS50262">
    <property type="entry name" value="G_PROTEIN_RECEP_F1_2"/>
    <property type="match status" value="1"/>
</dbReference>